<comment type="subcellular location">
    <subcellularLocation>
        <location evidence="1">Nucleus</location>
    </subcellularLocation>
</comment>
<dbReference type="GO" id="GO:0003677">
    <property type="term" value="F:DNA binding"/>
    <property type="evidence" value="ECO:0007669"/>
    <property type="project" value="UniProtKB-KW"/>
</dbReference>
<gene>
    <name evidence="9" type="ORF">GSCOC_T00025962001</name>
</gene>
<dbReference type="Gramene" id="CDO98972">
    <property type="protein sequence ID" value="CDO98972"/>
    <property type="gene ID" value="GSCOC_T00025962001"/>
</dbReference>
<evidence type="ECO:0000256" key="2">
    <source>
        <dbReference type="ARBA" id="ARBA00022723"/>
    </source>
</evidence>
<dbReference type="PANTHER" id="PTHR32166">
    <property type="entry name" value="OSJNBA0013A04.12 PROTEIN"/>
    <property type="match status" value="1"/>
</dbReference>
<name>A0A068TSD8_COFCA</name>
<dbReference type="PANTHER" id="PTHR32166:SF88">
    <property type="entry name" value="HAT TRANSPOSON SUPERFAMILY"/>
    <property type="match status" value="1"/>
</dbReference>
<dbReference type="InterPro" id="IPR008906">
    <property type="entry name" value="HATC_C_dom"/>
</dbReference>
<dbReference type="InParanoid" id="A0A068TSD8"/>
<protein>
    <recommendedName>
        <fullName evidence="8">BED-type domain-containing protein</fullName>
    </recommendedName>
</protein>
<sequence>MEVNNSSERRTKQKRDPAWNYCEMYKNGEKVELKCVFCGKIFKGGGIHRVKEHLAGAKGDGGSPCMRVDPDVRRAMQENLSGVVGKRKKKQRFVDAEDELLIQNDITIEDEGFRNNYDLNTVDDLLRLTETIETNSDKRLNIEGASNEFNGEQSEGGMTRRRRRNLQENSANMEPVAIGSLKRDPAWKHCQMFNNGGKVLLKCVYCGKIFNGGGIYRLKEHLAGRTGNGSVCSEVQSDVRLLMQESLNVSGSVGKKKKKQKHFIEMPNHNAGNGAVQTLANGRDLNNEIDLLPETDALEENSDVFLNQEHEGNGSGGRIEKGQMGKASVLINPHKSHTLTADGNKAVGSKVVDNQVQMAIGHFLLYAGISFDATNSVYFRRMIEAIASQGSQVVTPSCNDLRSWILKNSVKEVKSDFGRFTGCWARSGCSILVDDWVTQNGRTLVKVLVDCPEGNLFLKSLDISEIRNPVDALYELLAKVIEEVGVRNVLQVVTRGEEPYFVCGKRLIDAYPSIFWTPCAGHCLSLMLKDFTKLDLISAILEQAKSITRFIYNHNVILNMMRRHTFGVDLVDIGVSKSATDFMTLNRLVSLKQNLQNMVSSEEWAESPYSREPEGLAVLDCFSSESFWSTCALISRLADPFLRLLRIVSSEKRPGMGYVYAGIYRAKETIKKELVNQKDYHDYWNIIHRRWEKLQHHPLFAAGFYLNPKFFYSTGGDMHHIRSHVYDCVEKLVPDPNTQDKIVKETISYQNGDGDFGRKMAIRARDTLLPAEWWSTYGGACPNLARFAIRILGQPCSLIGSKPSHIPLEQMHETKNCLEYQRLNDLVLVQYNWWLKERAQKIKEQEPVDPLLHANSRVAEDWLMKEEAYSDDQNISDWSTISPPMGNIMLLGSRADDFEALGVGFDDLEVLNGVSEEATDDKPAEFF</sequence>
<keyword evidence="2" id="KW-0479">Metal-binding</keyword>
<evidence type="ECO:0000256" key="3">
    <source>
        <dbReference type="ARBA" id="ARBA00022771"/>
    </source>
</evidence>
<accession>A0A068TSD8</accession>
<dbReference type="GO" id="GO:0005634">
    <property type="term" value="C:nucleus"/>
    <property type="evidence" value="ECO:0007669"/>
    <property type="project" value="UniProtKB-SubCell"/>
</dbReference>
<evidence type="ECO:0000256" key="6">
    <source>
        <dbReference type="ARBA" id="ARBA00023242"/>
    </source>
</evidence>
<dbReference type="Proteomes" id="UP000295252">
    <property type="component" value="Chromosome V"/>
</dbReference>
<dbReference type="SUPFAM" id="SSF53098">
    <property type="entry name" value="Ribonuclease H-like"/>
    <property type="match status" value="1"/>
</dbReference>
<dbReference type="FunCoup" id="A0A068TSD8">
    <property type="interactions" value="1243"/>
</dbReference>
<dbReference type="InterPro" id="IPR012337">
    <property type="entry name" value="RNaseH-like_sf"/>
</dbReference>
<dbReference type="EMBL" id="HG739087">
    <property type="protein sequence ID" value="CDO98972.1"/>
    <property type="molecule type" value="Genomic_DNA"/>
</dbReference>
<dbReference type="GO" id="GO:0046983">
    <property type="term" value="F:protein dimerization activity"/>
    <property type="evidence" value="ECO:0007669"/>
    <property type="project" value="InterPro"/>
</dbReference>
<reference evidence="10" key="1">
    <citation type="journal article" date="2014" name="Science">
        <title>The coffee genome provides insight into the convergent evolution of caffeine biosynthesis.</title>
        <authorList>
            <person name="Denoeud F."/>
            <person name="Carretero-Paulet L."/>
            <person name="Dereeper A."/>
            <person name="Droc G."/>
            <person name="Guyot R."/>
            <person name="Pietrella M."/>
            <person name="Zheng C."/>
            <person name="Alberti A."/>
            <person name="Anthony F."/>
            <person name="Aprea G."/>
            <person name="Aury J.M."/>
            <person name="Bento P."/>
            <person name="Bernard M."/>
            <person name="Bocs S."/>
            <person name="Campa C."/>
            <person name="Cenci A."/>
            <person name="Combes M.C."/>
            <person name="Crouzillat D."/>
            <person name="Da Silva C."/>
            <person name="Daddiego L."/>
            <person name="De Bellis F."/>
            <person name="Dussert S."/>
            <person name="Garsmeur O."/>
            <person name="Gayraud T."/>
            <person name="Guignon V."/>
            <person name="Jahn K."/>
            <person name="Jamilloux V."/>
            <person name="Joet T."/>
            <person name="Labadie K."/>
            <person name="Lan T."/>
            <person name="Leclercq J."/>
            <person name="Lepelley M."/>
            <person name="Leroy T."/>
            <person name="Li L.T."/>
            <person name="Librado P."/>
            <person name="Lopez L."/>
            <person name="Munoz A."/>
            <person name="Noel B."/>
            <person name="Pallavicini A."/>
            <person name="Perrotta G."/>
            <person name="Poncet V."/>
            <person name="Pot D."/>
            <person name="Priyono X."/>
            <person name="Rigoreau M."/>
            <person name="Rouard M."/>
            <person name="Rozas J."/>
            <person name="Tranchant-Dubreuil C."/>
            <person name="VanBuren R."/>
            <person name="Zhang Q."/>
            <person name="Andrade A.C."/>
            <person name="Argout X."/>
            <person name="Bertrand B."/>
            <person name="de Kochko A."/>
            <person name="Graziosi G."/>
            <person name="Henry R.J."/>
            <person name="Jayarama X."/>
            <person name="Ming R."/>
            <person name="Nagai C."/>
            <person name="Rounsley S."/>
            <person name="Sankoff D."/>
            <person name="Giuliano G."/>
            <person name="Albert V.A."/>
            <person name="Wincker P."/>
            <person name="Lashermes P."/>
        </authorList>
    </citation>
    <scope>NUCLEOTIDE SEQUENCE [LARGE SCALE GENOMIC DNA]</scope>
    <source>
        <strain evidence="10">cv. DH200-94</strain>
    </source>
</reference>
<keyword evidence="5" id="KW-0238">DNA-binding</keyword>
<evidence type="ECO:0000256" key="1">
    <source>
        <dbReference type="ARBA" id="ARBA00004123"/>
    </source>
</evidence>
<keyword evidence="4" id="KW-0862">Zinc</keyword>
<keyword evidence="6" id="KW-0539">Nucleus</keyword>
<dbReference type="Pfam" id="PF04937">
    <property type="entry name" value="DUF659"/>
    <property type="match status" value="1"/>
</dbReference>
<dbReference type="STRING" id="49390.A0A068TSD8"/>
<evidence type="ECO:0000259" key="8">
    <source>
        <dbReference type="PROSITE" id="PS50808"/>
    </source>
</evidence>
<dbReference type="GO" id="GO:0008270">
    <property type="term" value="F:zinc ion binding"/>
    <property type="evidence" value="ECO:0007669"/>
    <property type="project" value="UniProtKB-KW"/>
</dbReference>
<evidence type="ECO:0000256" key="7">
    <source>
        <dbReference type="PROSITE-ProRule" id="PRU00027"/>
    </source>
</evidence>
<evidence type="ECO:0000256" key="5">
    <source>
        <dbReference type="ARBA" id="ARBA00023125"/>
    </source>
</evidence>
<evidence type="ECO:0000256" key="4">
    <source>
        <dbReference type="ARBA" id="ARBA00022833"/>
    </source>
</evidence>
<evidence type="ECO:0000313" key="9">
    <source>
        <dbReference type="EMBL" id="CDO98972.1"/>
    </source>
</evidence>
<dbReference type="InterPro" id="IPR007021">
    <property type="entry name" value="DUF659"/>
</dbReference>
<feature type="domain" description="BED-type" evidence="8">
    <location>
        <begin position="13"/>
        <end position="72"/>
    </location>
</feature>
<feature type="domain" description="BED-type" evidence="8">
    <location>
        <begin position="181"/>
        <end position="239"/>
    </location>
</feature>
<dbReference type="InterPro" id="IPR003656">
    <property type="entry name" value="Znf_BED"/>
</dbReference>
<organism evidence="9 10">
    <name type="scientific">Coffea canephora</name>
    <name type="common">Robusta coffee</name>
    <dbReference type="NCBI Taxonomy" id="49390"/>
    <lineage>
        <taxon>Eukaryota</taxon>
        <taxon>Viridiplantae</taxon>
        <taxon>Streptophyta</taxon>
        <taxon>Embryophyta</taxon>
        <taxon>Tracheophyta</taxon>
        <taxon>Spermatophyta</taxon>
        <taxon>Magnoliopsida</taxon>
        <taxon>eudicotyledons</taxon>
        <taxon>Gunneridae</taxon>
        <taxon>Pentapetalae</taxon>
        <taxon>asterids</taxon>
        <taxon>lamiids</taxon>
        <taxon>Gentianales</taxon>
        <taxon>Rubiaceae</taxon>
        <taxon>Ixoroideae</taxon>
        <taxon>Gardenieae complex</taxon>
        <taxon>Bertiereae - Coffeeae clade</taxon>
        <taxon>Coffeeae</taxon>
        <taxon>Coffea</taxon>
    </lineage>
</organism>
<proteinExistence type="predicted"/>
<keyword evidence="3 7" id="KW-0863">Zinc-finger</keyword>
<evidence type="ECO:0000313" key="10">
    <source>
        <dbReference type="Proteomes" id="UP000295252"/>
    </source>
</evidence>
<dbReference type="PROSITE" id="PS50808">
    <property type="entry name" value="ZF_BED"/>
    <property type="match status" value="2"/>
</dbReference>
<keyword evidence="10" id="KW-1185">Reference proteome</keyword>
<dbReference type="PhylomeDB" id="A0A068TSD8"/>
<dbReference type="Pfam" id="PF05699">
    <property type="entry name" value="Dimer_Tnp_hAT"/>
    <property type="match status" value="1"/>
</dbReference>
<dbReference type="AlphaFoldDB" id="A0A068TSD8"/>
<dbReference type="OrthoDB" id="645489at2759"/>